<dbReference type="SUPFAM" id="SSF88946">
    <property type="entry name" value="Sigma2 domain of RNA polymerase sigma factors"/>
    <property type="match status" value="1"/>
</dbReference>
<dbReference type="Gene3D" id="1.10.1740.10">
    <property type="match status" value="1"/>
</dbReference>
<keyword evidence="2" id="KW-0805">Transcription regulation</keyword>
<dbReference type="GO" id="GO:0003677">
    <property type="term" value="F:DNA binding"/>
    <property type="evidence" value="ECO:0007669"/>
    <property type="project" value="UniProtKB-KW"/>
</dbReference>
<evidence type="ECO:0000259" key="6">
    <source>
        <dbReference type="Pfam" id="PF04545"/>
    </source>
</evidence>
<sequence length="193" mass="21863">MQALPESAVDSREARLACLIAQSPPGQAADAEAQLYRLLAPRVRRYGLRHLRDPHAAQDLMQQVMTLTIEQLRAGRVREPERVVSFVLGSCRMSVMHERRSRARHGELLERYGDPEPTASVEATHRLDHERVVACLERLAQRERSVLVLTFYDDQPADAVATQLGLSAGNVRVIRHRGIDKLRRCVDAHRRPP</sequence>
<dbReference type="EMBL" id="JAEQNA010000014">
    <property type="protein sequence ID" value="MBL0423338.1"/>
    <property type="molecule type" value="Genomic_DNA"/>
</dbReference>
<proteinExistence type="inferred from homology"/>
<evidence type="ECO:0000313" key="8">
    <source>
        <dbReference type="Proteomes" id="UP000613011"/>
    </source>
</evidence>
<dbReference type="Gene3D" id="1.10.10.10">
    <property type="entry name" value="Winged helix-like DNA-binding domain superfamily/Winged helix DNA-binding domain"/>
    <property type="match status" value="1"/>
</dbReference>
<reference evidence="7" key="1">
    <citation type="submission" date="2021-01" db="EMBL/GenBank/DDBJ databases">
        <title>Ramlibacter sp. strain AW1 16S ribosomal RNA gene Genome sequencing and assembly.</title>
        <authorList>
            <person name="Kang M."/>
        </authorList>
    </citation>
    <scope>NUCLEOTIDE SEQUENCE</scope>
    <source>
        <strain evidence="7">AW1</strain>
    </source>
</reference>
<keyword evidence="4" id="KW-0238">DNA-binding</keyword>
<dbReference type="InterPro" id="IPR007630">
    <property type="entry name" value="RNA_pol_sigma70_r4"/>
</dbReference>
<comment type="caution">
    <text evidence="7">The sequence shown here is derived from an EMBL/GenBank/DDBJ whole genome shotgun (WGS) entry which is preliminary data.</text>
</comment>
<dbReference type="SUPFAM" id="SSF88659">
    <property type="entry name" value="Sigma3 and sigma4 domains of RNA polymerase sigma factors"/>
    <property type="match status" value="1"/>
</dbReference>
<dbReference type="RefSeq" id="WP_201686477.1">
    <property type="nucleotide sequence ID" value="NZ_JAEQNA010000014.1"/>
</dbReference>
<dbReference type="InterPro" id="IPR039425">
    <property type="entry name" value="RNA_pol_sigma-70-like"/>
</dbReference>
<name>A0A937D8R8_9BURK</name>
<dbReference type="InterPro" id="IPR014284">
    <property type="entry name" value="RNA_pol_sigma-70_dom"/>
</dbReference>
<dbReference type="Pfam" id="PF04545">
    <property type="entry name" value="Sigma70_r4"/>
    <property type="match status" value="1"/>
</dbReference>
<organism evidence="7 8">
    <name type="scientific">Ramlibacter aurantiacus</name>
    <dbReference type="NCBI Taxonomy" id="2801330"/>
    <lineage>
        <taxon>Bacteria</taxon>
        <taxon>Pseudomonadati</taxon>
        <taxon>Pseudomonadota</taxon>
        <taxon>Betaproteobacteria</taxon>
        <taxon>Burkholderiales</taxon>
        <taxon>Comamonadaceae</taxon>
        <taxon>Ramlibacter</taxon>
    </lineage>
</organism>
<dbReference type="PANTHER" id="PTHR43133:SF8">
    <property type="entry name" value="RNA POLYMERASE SIGMA FACTOR HI_1459-RELATED"/>
    <property type="match status" value="1"/>
</dbReference>
<dbReference type="GO" id="GO:0016987">
    <property type="term" value="F:sigma factor activity"/>
    <property type="evidence" value="ECO:0007669"/>
    <property type="project" value="UniProtKB-KW"/>
</dbReference>
<keyword evidence="8" id="KW-1185">Reference proteome</keyword>
<evidence type="ECO:0000256" key="5">
    <source>
        <dbReference type="ARBA" id="ARBA00023163"/>
    </source>
</evidence>
<dbReference type="CDD" id="cd06171">
    <property type="entry name" value="Sigma70_r4"/>
    <property type="match status" value="1"/>
</dbReference>
<evidence type="ECO:0000256" key="4">
    <source>
        <dbReference type="ARBA" id="ARBA00023125"/>
    </source>
</evidence>
<dbReference type="NCBIfam" id="TIGR02937">
    <property type="entry name" value="sigma70-ECF"/>
    <property type="match status" value="1"/>
</dbReference>
<dbReference type="GO" id="GO:0006352">
    <property type="term" value="P:DNA-templated transcription initiation"/>
    <property type="evidence" value="ECO:0007669"/>
    <property type="project" value="InterPro"/>
</dbReference>
<keyword evidence="5" id="KW-0804">Transcription</keyword>
<comment type="similarity">
    <text evidence="1">Belongs to the sigma-70 factor family. ECF subfamily.</text>
</comment>
<dbReference type="InterPro" id="IPR013325">
    <property type="entry name" value="RNA_pol_sigma_r2"/>
</dbReference>
<dbReference type="Proteomes" id="UP000613011">
    <property type="component" value="Unassembled WGS sequence"/>
</dbReference>
<protein>
    <submittedName>
        <fullName evidence="7">Sigma-70 family RNA polymerase sigma factor</fullName>
    </submittedName>
</protein>
<gene>
    <name evidence="7" type="ORF">JI739_23580</name>
</gene>
<dbReference type="AlphaFoldDB" id="A0A937D8R8"/>
<accession>A0A937D8R8</accession>
<dbReference type="PANTHER" id="PTHR43133">
    <property type="entry name" value="RNA POLYMERASE ECF-TYPE SIGMA FACTO"/>
    <property type="match status" value="1"/>
</dbReference>
<dbReference type="InterPro" id="IPR036388">
    <property type="entry name" value="WH-like_DNA-bd_sf"/>
</dbReference>
<dbReference type="InterPro" id="IPR013324">
    <property type="entry name" value="RNA_pol_sigma_r3/r4-like"/>
</dbReference>
<evidence type="ECO:0000256" key="2">
    <source>
        <dbReference type="ARBA" id="ARBA00023015"/>
    </source>
</evidence>
<evidence type="ECO:0000256" key="3">
    <source>
        <dbReference type="ARBA" id="ARBA00023082"/>
    </source>
</evidence>
<keyword evidence="3" id="KW-0731">Sigma factor</keyword>
<evidence type="ECO:0000256" key="1">
    <source>
        <dbReference type="ARBA" id="ARBA00010641"/>
    </source>
</evidence>
<evidence type="ECO:0000313" key="7">
    <source>
        <dbReference type="EMBL" id="MBL0423338.1"/>
    </source>
</evidence>
<feature type="domain" description="RNA polymerase sigma-70 region 4" evidence="6">
    <location>
        <begin position="135"/>
        <end position="183"/>
    </location>
</feature>